<feature type="compositionally biased region" description="Basic residues" evidence="5">
    <location>
        <begin position="147"/>
        <end position="157"/>
    </location>
</feature>
<sequence>MGRRQARRGIGDRDPAVFIHPRCRHPGHRSCSGGAAGWWHGARQTVPTGPDGSISVPGGDPQSGVAPAGLPRHRLRGGGTRHRSIERSAGLAGSPPGPGGGEAPNRPRLAHCQRRGTRGGPPHRGGRGGAAAGRATPARLVGPSGHRVTRHRRRARDHRSAPGLPWLRHAPGIRGTPVRRCHSPGCGTGQRAAPRAHATTRPAVHPPVLRPHRRTRASAARTVAAVRRQLRPGRGLPVGRGPCGPADPAAHRPGRPVGPDPVVATAAAGSGRHRLHPGRPSRSRRGLSVAELGGGLGVRDDSHGRGVPHRRDHSWSLPPLPRSGEPGPEDPGGGGRVTEVISAISIVQWYLGLAVMLLVTGLVRMLLVEDRVARLVAMNVVGSGSLLVLVALGARSDPADPVLSALVITGLVITVAFTGVGAVLIRRIEGLRTTEGTEHTGQTETRRGEEAQ</sequence>
<comment type="subcellular location">
    <subcellularLocation>
        <location evidence="1">Membrane</location>
        <topology evidence="1">Multi-pass membrane protein</topology>
    </subcellularLocation>
</comment>
<feature type="compositionally biased region" description="Basic residues" evidence="5">
    <location>
        <begin position="71"/>
        <end position="84"/>
    </location>
</feature>
<evidence type="ECO:0000313" key="8">
    <source>
        <dbReference type="Proteomes" id="UP000001409"/>
    </source>
</evidence>
<feature type="region of interest" description="Disordered" evidence="5">
    <location>
        <begin position="229"/>
        <end position="334"/>
    </location>
</feature>
<keyword evidence="2 6" id="KW-0812">Transmembrane</keyword>
<feature type="compositionally biased region" description="Low complexity" evidence="5">
    <location>
        <begin position="191"/>
        <end position="203"/>
    </location>
</feature>
<feature type="transmembrane region" description="Helical" evidence="6">
    <location>
        <begin position="375"/>
        <end position="396"/>
    </location>
</feature>
<evidence type="ECO:0000256" key="5">
    <source>
        <dbReference type="SAM" id="MobiDB-lite"/>
    </source>
</evidence>
<feature type="compositionally biased region" description="Basic residues" evidence="5">
    <location>
        <begin position="271"/>
        <end position="285"/>
    </location>
</feature>
<evidence type="ECO:0000256" key="4">
    <source>
        <dbReference type="ARBA" id="ARBA00023136"/>
    </source>
</evidence>
<evidence type="ECO:0000256" key="3">
    <source>
        <dbReference type="ARBA" id="ARBA00022989"/>
    </source>
</evidence>
<feature type="transmembrane region" description="Helical" evidence="6">
    <location>
        <begin position="349"/>
        <end position="368"/>
    </location>
</feature>
<reference evidence="7 8" key="1">
    <citation type="journal article" date="2003" name="Genome Res.">
        <title>Comparative complete genome sequence analysis of the amino acid replacements responsible for the thermostability of Corynebacterium efficiens.</title>
        <authorList>
            <person name="Nishio Y."/>
            <person name="Nakamura Y."/>
            <person name="Kawarabayasi Y."/>
            <person name="Usuda Y."/>
            <person name="Kimura E."/>
            <person name="Sugimoto S."/>
            <person name="Matsui K."/>
            <person name="Yamagishi A."/>
            <person name="Kikuchi H."/>
            <person name="Ikeo K."/>
            <person name="Gojobori T."/>
        </authorList>
    </citation>
    <scope>NUCLEOTIDE SEQUENCE [LARGE SCALE GENOMIC DNA]</scope>
    <source>
        <strain evidence="8">DSM 44549 / YS-314 / AJ 12310 / JCM 11189 / NBRC 100395</strain>
    </source>
</reference>
<keyword evidence="3 6" id="KW-1133">Transmembrane helix</keyword>
<evidence type="ECO:0000256" key="6">
    <source>
        <dbReference type="SAM" id="Phobius"/>
    </source>
</evidence>
<proteinExistence type="predicted"/>
<keyword evidence="4 6" id="KW-0472">Membrane</keyword>
<keyword evidence="8" id="KW-1185">Reference proteome</keyword>
<dbReference type="Proteomes" id="UP000001409">
    <property type="component" value="Chromosome"/>
</dbReference>
<feature type="region of interest" description="Disordered" evidence="5">
    <location>
        <begin position="45"/>
        <end position="208"/>
    </location>
</feature>
<dbReference type="InterPro" id="IPR039428">
    <property type="entry name" value="NUOK/Mnh_C1-like"/>
</dbReference>
<accession>Q8FPU3</accession>
<feature type="region of interest" description="Disordered" evidence="5">
    <location>
        <begin position="1"/>
        <end position="21"/>
    </location>
</feature>
<feature type="compositionally biased region" description="Gly residues" evidence="5">
    <location>
        <begin position="118"/>
        <end position="131"/>
    </location>
</feature>
<dbReference type="eggNOG" id="COG1006">
    <property type="taxonomic scope" value="Bacteria"/>
</dbReference>
<feature type="transmembrane region" description="Helical" evidence="6">
    <location>
        <begin position="402"/>
        <end position="425"/>
    </location>
</feature>
<name>Q8FPU3_COREF</name>
<dbReference type="HOGENOM" id="CLU_605082_0_0_11"/>
<evidence type="ECO:0000313" key="7">
    <source>
        <dbReference type="EMBL" id="BAC18205.1"/>
    </source>
</evidence>
<organism evidence="7 8">
    <name type="scientific">Corynebacterium efficiens (strain DSM 44549 / YS-314 / AJ 12310 / JCM 11189 / NBRC 100395)</name>
    <dbReference type="NCBI Taxonomy" id="196164"/>
    <lineage>
        <taxon>Bacteria</taxon>
        <taxon>Bacillati</taxon>
        <taxon>Actinomycetota</taxon>
        <taxon>Actinomycetes</taxon>
        <taxon>Mycobacteriales</taxon>
        <taxon>Corynebacteriaceae</taxon>
        <taxon>Corynebacterium</taxon>
    </lineage>
</organism>
<dbReference type="AlphaFoldDB" id="Q8FPU3"/>
<protein>
    <submittedName>
        <fullName evidence="7">Uncharacterized protein</fullName>
    </submittedName>
</protein>
<dbReference type="Pfam" id="PF00420">
    <property type="entry name" value="Oxidored_q2"/>
    <property type="match status" value="1"/>
</dbReference>
<dbReference type="EMBL" id="BA000035">
    <property type="protein sequence ID" value="BAC18205.1"/>
    <property type="molecule type" value="Genomic_DNA"/>
</dbReference>
<feature type="compositionally biased region" description="Basic residues" evidence="5">
    <location>
        <begin position="108"/>
        <end position="117"/>
    </location>
</feature>
<dbReference type="Gene3D" id="1.10.287.3510">
    <property type="match status" value="1"/>
</dbReference>
<dbReference type="STRING" id="196164.gene:10741804"/>
<dbReference type="GO" id="GO:0016020">
    <property type="term" value="C:membrane"/>
    <property type="evidence" value="ECO:0007669"/>
    <property type="project" value="UniProtKB-SubCell"/>
</dbReference>
<evidence type="ECO:0000256" key="1">
    <source>
        <dbReference type="ARBA" id="ARBA00004141"/>
    </source>
</evidence>
<evidence type="ECO:0000256" key="2">
    <source>
        <dbReference type="ARBA" id="ARBA00022692"/>
    </source>
</evidence>
<dbReference type="KEGG" id="cef:CE1395"/>